<feature type="region of interest" description="Disordered" evidence="1">
    <location>
        <begin position="1"/>
        <end position="22"/>
    </location>
</feature>
<reference evidence="2 3" key="1">
    <citation type="submission" date="2021-01" db="EMBL/GenBank/DDBJ databases">
        <title>Whole genome shotgun sequence of Asanoa siamensis NBRC 107932.</title>
        <authorList>
            <person name="Komaki H."/>
            <person name="Tamura T."/>
        </authorList>
    </citation>
    <scope>NUCLEOTIDE SEQUENCE [LARGE SCALE GENOMIC DNA]</scope>
    <source>
        <strain evidence="2 3">NBRC 107932</strain>
    </source>
</reference>
<dbReference type="Proteomes" id="UP000604117">
    <property type="component" value="Unassembled WGS sequence"/>
</dbReference>
<evidence type="ECO:0000313" key="2">
    <source>
        <dbReference type="EMBL" id="GIF72830.1"/>
    </source>
</evidence>
<dbReference type="EMBL" id="BONE01000014">
    <property type="protein sequence ID" value="GIF72830.1"/>
    <property type="molecule type" value="Genomic_DNA"/>
</dbReference>
<evidence type="ECO:0000256" key="1">
    <source>
        <dbReference type="SAM" id="MobiDB-lite"/>
    </source>
</evidence>
<keyword evidence="3" id="KW-1185">Reference proteome</keyword>
<accession>A0ABQ4CNF7</accession>
<protein>
    <submittedName>
        <fullName evidence="2">Uncharacterized protein</fullName>
    </submittedName>
</protein>
<organism evidence="2 3">
    <name type="scientific">Asanoa siamensis</name>
    <dbReference type="NCBI Taxonomy" id="926357"/>
    <lineage>
        <taxon>Bacteria</taxon>
        <taxon>Bacillati</taxon>
        <taxon>Actinomycetota</taxon>
        <taxon>Actinomycetes</taxon>
        <taxon>Micromonosporales</taxon>
        <taxon>Micromonosporaceae</taxon>
        <taxon>Asanoa</taxon>
    </lineage>
</organism>
<sequence>MEALVRQNERDLPDRHPSRPSTVAQLTLAESCIEQSGPVVASAQLAEALAPHTHENGPPGNP</sequence>
<evidence type="ECO:0000313" key="3">
    <source>
        <dbReference type="Proteomes" id="UP000604117"/>
    </source>
</evidence>
<comment type="caution">
    <text evidence="2">The sequence shown here is derived from an EMBL/GenBank/DDBJ whole genome shotgun (WGS) entry which is preliminary data.</text>
</comment>
<gene>
    <name evidence="2" type="ORF">Asi02nite_23480</name>
</gene>
<name>A0ABQ4CNF7_9ACTN</name>
<proteinExistence type="predicted"/>
<feature type="compositionally biased region" description="Basic and acidic residues" evidence="1">
    <location>
        <begin position="7"/>
        <end position="17"/>
    </location>
</feature>